<keyword evidence="4" id="KW-0433">Leucine-rich repeat</keyword>
<dbReference type="GO" id="GO:0005886">
    <property type="term" value="C:plasma membrane"/>
    <property type="evidence" value="ECO:0007669"/>
    <property type="project" value="TreeGrafter"/>
</dbReference>
<keyword evidence="11" id="KW-1133">Transmembrane helix</keyword>
<feature type="domain" description="EGF-like" evidence="14">
    <location>
        <begin position="883"/>
        <end position="919"/>
    </location>
</feature>
<comment type="subcellular location">
    <subcellularLocation>
        <location evidence="1">Secreted</location>
    </subcellularLocation>
</comment>
<dbReference type="CDD" id="cd00110">
    <property type="entry name" value="LamG"/>
    <property type="match status" value="1"/>
</dbReference>
<dbReference type="SMART" id="SM00181">
    <property type="entry name" value="EGF"/>
    <property type="match status" value="2"/>
</dbReference>
<dbReference type="GO" id="GO:0005509">
    <property type="term" value="F:calcium ion binding"/>
    <property type="evidence" value="ECO:0007669"/>
    <property type="project" value="InterPro"/>
</dbReference>
<evidence type="ECO:0000256" key="9">
    <source>
        <dbReference type="PROSITE-ProRule" id="PRU00076"/>
    </source>
</evidence>
<feature type="chain" id="PRO_5037472333" evidence="12">
    <location>
        <begin position="29"/>
        <end position="1457"/>
    </location>
</feature>
<feature type="signal peptide" evidence="12">
    <location>
        <begin position="1"/>
        <end position="28"/>
    </location>
</feature>
<feature type="region of interest" description="Disordered" evidence="10">
    <location>
        <begin position="1438"/>
        <end position="1457"/>
    </location>
</feature>
<dbReference type="PROSITE" id="PS50025">
    <property type="entry name" value="LAM_G_DOMAIN"/>
    <property type="match status" value="1"/>
</dbReference>
<dbReference type="SMART" id="SM00369">
    <property type="entry name" value="LRR_TYP"/>
    <property type="match status" value="16"/>
</dbReference>
<dbReference type="SUPFAM" id="SSF52058">
    <property type="entry name" value="L domain-like"/>
    <property type="match status" value="3"/>
</dbReference>
<feature type="domain" description="Laminin G" evidence="13">
    <location>
        <begin position="1036"/>
        <end position="1223"/>
    </location>
</feature>
<dbReference type="SMART" id="SM00365">
    <property type="entry name" value="LRR_SD22"/>
    <property type="match status" value="6"/>
</dbReference>
<sequence length="1457" mass="160938">MSYVLFSLILLQLRLLLQLVLLPPNSHQFLLNLTSSSSPTSPRCPHRCSCAHSTVICAALALNQVPTGIPSGTTRLDLQENRIHQIRLGDFDGLSALRTLHLGDNAIEEIEKGSLDPLTSLERLRLFRNKIRSLPEGVFAHSKRLRRLDLTENGLWSLSAEQLSGPEHLVSLQLDRNQLQCVDPLALSQWHSLESLSLASNALSTLSQLDLMAMPNLRTLRLSDNPWHCDCRLRWLKRLKQLKCSGLEKRASGGLRKCRDTDWCPSGCTCTESGPDAVVVDCHDRLLRGVPQRLPSNTVELRLEQNRLTRLENGKNAIEHVEANAFAGLRRLSSLMLFANNLTDLPDRVFDGIGASLQVLLLNGNQLECVRNDLFRGLNELKLLSLYDNKIRSITQSTFAPFARSLQTLHLARNPLICDCNMAWMAHLLSDRPVETSGARCHSPKRVARKRIAMLAAERFRCVGAERLVTQGAGQCELDRECPEPCQCRGTTVDCSSRQLSSPPSALPRFTTSLLLRSNRFSGPGPFLPVGELPNLVHLDLSDNQMTVLPTDFLTGLSSLRELDLGGNSLRRLSAHSLGPSALSLITLQLDENALRCLPLGQFPSLRSLSVRQNPLSSLDGPVLDQLELLELDGSARFICDCQLRPLIRRLRRMSKIWTDQWEEEEFGVPKCAEPENLRGKELAELEESELICRDGTLGGQCSTEGEFCPSGCTCLHQPSFPVDRLSVRCSGNGLKHIPFGIPEDARELFLDNNSIELLSGDHFTHLPHLIKLDLSHNQIRHIPSGTFSSLPLLSTLILAFNRIQCLHNGAFDGLSQLRVLSLHENDISQMPEATFAPLLANLSHVALSANPFWCDCEMNWAVRWLRSKFVEPGIAKLLSKCQPCLNYSLCANSARCHSLDNGQFRCECPPGFNGTFCEYKMVEVDSCLNRPCQNGGTCEKIKEAEGAEDAGQFRCFCGSQYEGKRCERAKYLAQSLPLIRPMGDETLYGRATRAERKEQKVFDLENQFQQNFGDWSVPRKGCPFAFNGPNCTERRAIGLNRPNAFVPLGEWRAQPEDSGERELAMVFRSRQRSGVLLFAGDPSSSFVLLELVQGRLRAAVQLSASNFPPSQLFSPSSVDDGLAHSVRLRIHGHCLLLLLDSLPALSVFNVGSVPMFPVHAVPLFVGGIPIELGRRALVNFCLSDSSSIRGCFMDISINGLPIDLNYSAAMADNQTFPSVLECSEAVDLCAGDKCEGKGRNCRMDELETEGCKCVESLGSGGDEEQRRHNRRGPRLGRKCRERQRPRRNAFWVAEGCRSVHSLPFCAGKCAGDDGQCCVATHKQKRRVRVICREGDEAEEERWRMIEVPLWAWWTFGLSLALVVIFLLLDWLLIRRNALSSSSVCFSFRRHPSGKYGGYSSASHCTGGAGMSGQDYFGIGGTGGGAGGGATGGSGGGAGGAGPFGHHKRSTNLILSV</sequence>
<feature type="disulfide bond" evidence="9">
    <location>
        <begin position="958"/>
        <end position="967"/>
    </location>
</feature>
<keyword evidence="2" id="KW-0217">Developmental protein</keyword>
<dbReference type="FunFam" id="3.80.10.10:FF:000002">
    <property type="entry name" value="Slit guidance ligand 2"/>
    <property type="match status" value="1"/>
</dbReference>
<evidence type="ECO:0000313" key="15">
    <source>
        <dbReference type="Proteomes" id="UP000887572"/>
    </source>
</evidence>
<evidence type="ECO:0000256" key="4">
    <source>
        <dbReference type="ARBA" id="ARBA00022614"/>
    </source>
</evidence>
<dbReference type="Gene3D" id="3.80.10.10">
    <property type="entry name" value="Ribonuclease Inhibitor"/>
    <property type="match status" value="6"/>
</dbReference>
<dbReference type="PROSITE" id="PS51450">
    <property type="entry name" value="LRR"/>
    <property type="match status" value="3"/>
</dbReference>
<keyword evidence="6" id="KW-0677">Repeat</keyword>
<evidence type="ECO:0000256" key="12">
    <source>
        <dbReference type="SAM" id="SignalP"/>
    </source>
</evidence>
<dbReference type="InterPro" id="IPR050541">
    <property type="entry name" value="LRR_TM_domain-containing"/>
</dbReference>
<dbReference type="InterPro" id="IPR000742">
    <property type="entry name" value="EGF"/>
</dbReference>
<protein>
    <submittedName>
        <fullName evidence="16">Uncharacterized protein</fullName>
    </submittedName>
</protein>
<feature type="domain" description="EGF-like" evidence="14">
    <location>
        <begin position="924"/>
        <end position="968"/>
    </location>
</feature>
<feature type="disulfide bond" evidence="9">
    <location>
        <begin position="909"/>
        <end position="918"/>
    </location>
</feature>
<dbReference type="CDD" id="cd00054">
    <property type="entry name" value="EGF_CA"/>
    <property type="match status" value="2"/>
</dbReference>
<name>A0A914H9P7_GLORO</name>
<dbReference type="Pfam" id="PF02210">
    <property type="entry name" value="Laminin_G_2"/>
    <property type="match status" value="1"/>
</dbReference>
<evidence type="ECO:0000256" key="10">
    <source>
        <dbReference type="SAM" id="MobiDB-lite"/>
    </source>
</evidence>
<dbReference type="SMART" id="SM00082">
    <property type="entry name" value="LRRCT"/>
    <property type="match status" value="4"/>
</dbReference>
<dbReference type="SUPFAM" id="SSF57196">
    <property type="entry name" value="EGF/Laminin"/>
    <property type="match status" value="1"/>
</dbReference>
<dbReference type="GO" id="GO:0005576">
    <property type="term" value="C:extracellular region"/>
    <property type="evidence" value="ECO:0007669"/>
    <property type="project" value="UniProtKB-SubCell"/>
</dbReference>
<evidence type="ECO:0000256" key="3">
    <source>
        <dbReference type="ARBA" id="ARBA00022525"/>
    </source>
</evidence>
<evidence type="ECO:0000259" key="14">
    <source>
        <dbReference type="PROSITE" id="PS50026"/>
    </source>
</evidence>
<keyword evidence="7 9" id="KW-1015">Disulfide bond</keyword>
<keyword evidence="3" id="KW-0964">Secreted</keyword>
<dbReference type="SMART" id="SM00282">
    <property type="entry name" value="LamG"/>
    <property type="match status" value="1"/>
</dbReference>
<dbReference type="InterPro" id="IPR001881">
    <property type="entry name" value="EGF-like_Ca-bd_dom"/>
</dbReference>
<dbReference type="SMART" id="SM00013">
    <property type="entry name" value="LRRNT"/>
    <property type="match status" value="4"/>
</dbReference>
<keyword evidence="15" id="KW-1185">Reference proteome</keyword>
<dbReference type="PROSITE" id="PS01186">
    <property type="entry name" value="EGF_2"/>
    <property type="match status" value="1"/>
</dbReference>
<dbReference type="PROSITE" id="PS00022">
    <property type="entry name" value="EGF_1"/>
    <property type="match status" value="2"/>
</dbReference>
<dbReference type="WBParaSite" id="Gr19_v10_g1509.t1">
    <property type="protein sequence ID" value="Gr19_v10_g1509.t1"/>
    <property type="gene ID" value="Gr19_v10_g1509"/>
</dbReference>
<dbReference type="Pfam" id="PF01462">
    <property type="entry name" value="LRRNT"/>
    <property type="match status" value="1"/>
</dbReference>
<dbReference type="Proteomes" id="UP000887572">
    <property type="component" value="Unplaced"/>
</dbReference>
<organism evidence="15 16">
    <name type="scientific">Globodera rostochiensis</name>
    <name type="common">Golden nematode worm</name>
    <name type="synonym">Heterodera rostochiensis</name>
    <dbReference type="NCBI Taxonomy" id="31243"/>
    <lineage>
        <taxon>Eukaryota</taxon>
        <taxon>Metazoa</taxon>
        <taxon>Ecdysozoa</taxon>
        <taxon>Nematoda</taxon>
        <taxon>Chromadorea</taxon>
        <taxon>Rhabditida</taxon>
        <taxon>Tylenchina</taxon>
        <taxon>Tylenchomorpha</taxon>
        <taxon>Tylenchoidea</taxon>
        <taxon>Heteroderidae</taxon>
        <taxon>Heteroderinae</taxon>
        <taxon>Globodera</taxon>
    </lineage>
</organism>
<evidence type="ECO:0000256" key="5">
    <source>
        <dbReference type="ARBA" id="ARBA00022729"/>
    </source>
</evidence>
<keyword evidence="11" id="KW-0472">Membrane</keyword>
<dbReference type="InterPro" id="IPR001611">
    <property type="entry name" value="Leu-rich_rpt"/>
</dbReference>
<evidence type="ECO:0000256" key="11">
    <source>
        <dbReference type="SAM" id="Phobius"/>
    </source>
</evidence>
<evidence type="ECO:0000256" key="1">
    <source>
        <dbReference type="ARBA" id="ARBA00004613"/>
    </source>
</evidence>
<evidence type="ECO:0000313" key="16">
    <source>
        <dbReference type="WBParaSite" id="Gr19_v10_g1509.t1"/>
    </source>
</evidence>
<dbReference type="PROSITE" id="PS50026">
    <property type="entry name" value="EGF_3"/>
    <property type="match status" value="2"/>
</dbReference>
<proteinExistence type="predicted"/>
<evidence type="ECO:0000256" key="8">
    <source>
        <dbReference type="ARBA" id="ARBA00023180"/>
    </source>
</evidence>
<keyword evidence="9" id="KW-0245">EGF-like domain</keyword>
<dbReference type="InterPro" id="IPR000372">
    <property type="entry name" value="LRRNT"/>
</dbReference>
<evidence type="ECO:0000256" key="6">
    <source>
        <dbReference type="ARBA" id="ARBA00022737"/>
    </source>
</evidence>
<dbReference type="Pfam" id="PF13855">
    <property type="entry name" value="LRR_8"/>
    <property type="match status" value="5"/>
</dbReference>
<evidence type="ECO:0000259" key="13">
    <source>
        <dbReference type="PROSITE" id="PS50025"/>
    </source>
</evidence>
<dbReference type="PANTHER" id="PTHR24369:SF196">
    <property type="entry name" value="RETICULON 4 RECEPTOR LIKE 1"/>
    <property type="match status" value="1"/>
</dbReference>
<feature type="transmembrane region" description="Helical" evidence="11">
    <location>
        <begin position="1351"/>
        <end position="1373"/>
    </location>
</feature>
<reference evidence="16" key="1">
    <citation type="submission" date="2022-11" db="UniProtKB">
        <authorList>
            <consortium name="WormBaseParasite"/>
        </authorList>
    </citation>
    <scope>IDENTIFICATION</scope>
</reference>
<comment type="caution">
    <text evidence="9">Lacks conserved residue(s) required for the propagation of feature annotation.</text>
</comment>
<dbReference type="SMART" id="SM00179">
    <property type="entry name" value="EGF_CA"/>
    <property type="match status" value="2"/>
</dbReference>
<dbReference type="Gene3D" id="2.60.120.200">
    <property type="match status" value="1"/>
</dbReference>
<dbReference type="InterPro" id="IPR013320">
    <property type="entry name" value="ConA-like_dom_sf"/>
</dbReference>
<dbReference type="PANTHER" id="PTHR24369">
    <property type="entry name" value="ANTIGEN BSP, PUTATIVE-RELATED"/>
    <property type="match status" value="1"/>
</dbReference>
<keyword evidence="5 12" id="KW-0732">Signal</keyword>
<evidence type="ECO:0000256" key="2">
    <source>
        <dbReference type="ARBA" id="ARBA00022473"/>
    </source>
</evidence>
<dbReference type="SUPFAM" id="SSF49899">
    <property type="entry name" value="Concanavalin A-like lectins/glucanases"/>
    <property type="match status" value="1"/>
</dbReference>
<dbReference type="SMART" id="SM00364">
    <property type="entry name" value="LRR_BAC"/>
    <property type="match status" value="7"/>
</dbReference>
<dbReference type="InterPro" id="IPR003591">
    <property type="entry name" value="Leu-rich_rpt_typical-subtyp"/>
</dbReference>
<dbReference type="GO" id="GO:0007399">
    <property type="term" value="P:nervous system development"/>
    <property type="evidence" value="ECO:0007669"/>
    <property type="project" value="UniProtKB-ARBA"/>
</dbReference>
<keyword evidence="11" id="KW-0812">Transmembrane</keyword>
<keyword evidence="8" id="KW-0325">Glycoprotein</keyword>
<dbReference type="InterPro" id="IPR032675">
    <property type="entry name" value="LRR_dom_sf"/>
</dbReference>
<dbReference type="InterPro" id="IPR001791">
    <property type="entry name" value="Laminin_G"/>
</dbReference>
<dbReference type="FunFam" id="3.80.10.10:FF:000032">
    <property type="entry name" value="Slit homolog 2 (Drosophila)"/>
    <property type="match status" value="1"/>
</dbReference>
<dbReference type="FunFam" id="3.80.10.10:FF:001360">
    <property type="entry name" value="Uncharacterized protein"/>
    <property type="match status" value="1"/>
</dbReference>
<evidence type="ECO:0000256" key="7">
    <source>
        <dbReference type="ARBA" id="ARBA00023157"/>
    </source>
</evidence>
<dbReference type="Gene3D" id="2.10.25.10">
    <property type="entry name" value="Laminin"/>
    <property type="match status" value="2"/>
</dbReference>
<accession>A0A914H9P7</accession>
<dbReference type="InterPro" id="IPR000483">
    <property type="entry name" value="Cys-rich_flank_reg_C"/>
</dbReference>